<dbReference type="SUPFAM" id="SSF53756">
    <property type="entry name" value="UDP-Glycosyltransferase/glycogen phosphorylase"/>
    <property type="match status" value="1"/>
</dbReference>
<dbReference type="InterPro" id="IPR001296">
    <property type="entry name" value="Glyco_trans_1"/>
</dbReference>
<keyword evidence="3" id="KW-0808">Transferase</keyword>
<name>A0A918VXE6_9HYPH</name>
<keyword evidence="4" id="KW-1185">Reference proteome</keyword>
<sequence>MRPIPSPEHPVKVLHVFKTYLPDSFTGIERVIWQLAQGSAAHGVSSGVFFLSREPKAGRYAVGDHWAEAARQDLYVASTGISLSAFSHFSRLAREADLVHYHYPWPLMDLLHHAARHGKPSVATYHSDIVKQKRLRHFYAPLMHSFLERMDAIVATSPNYVHSSPVLARYRDKTSVIPIGLDGAGAPPDPATLDSWRQRLGDRFFLFVGAPRYYKGIEFLLRAAKTTGLPVAIAGQGELDPDLKALAGTNVHLLGRVSDDDKAALLALSQAFVFPSQLRSEAFGVALLEAAFAGKPMISCELGTGTSYINIDGQTGIVIPPADADALGTAMQRLDGDVEMRSRFGAAARARAEDLFRAETMIDDYVSLYRRVIEERR</sequence>
<reference evidence="3" key="2">
    <citation type="submission" date="2020-09" db="EMBL/GenBank/DDBJ databases">
        <authorList>
            <person name="Sun Q."/>
            <person name="Kim S."/>
        </authorList>
    </citation>
    <scope>NUCLEOTIDE SEQUENCE</scope>
    <source>
        <strain evidence="3">KCTC 32437</strain>
    </source>
</reference>
<dbReference type="PANTHER" id="PTHR12526:SF627">
    <property type="entry name" value="D-RHAMNOSYLTRANSFERASE WBPZ"/>
    <property type="match status" value="1"/>
</dbReference>
<dbReference type="Pfam" id="PF00534">
    <property type="entry name" value="Glycos_transf_1"/>
    <property type="match status" value="1"/>
</dbReference>
<accession>A0A918VXE6</accession>
<feature type="domain" description="Glycosyl transferase family 1" evidence="1">
    <location>
        <begin position="198"/>
        <end position="350"/>
    </location>
</feature>
<evidence type="ECO:0000313" key="3">
    <source>
        <dbReference type="EMBL" id="GHA32582.1"/>
    </source>
</evidence>
<dbReference type="Pfam" id="PF13439">
    <property type="entry name" value="Glyco_transf_4"/>
    <property type="match status" value="1"/>
</dbReference>
<organism evidence="3 4">
    <name type="scientific">Devosia pacifica</name>
    <dbReference type="NCBI Taxonomy" id="1335967"/>
    <lineage>
        <taxon>Bacteria</taxon>
        <taxon>Pseudomonadati</taxon>
        <taxon>Pseudomonadota</taxon>
        <taxon>Alphaproteobacteria</taxon>
        <taxon>Hyphomicrobiales</taxon>
        <taxon>Devosiaceae</taxon>
        <taxon>Devosia</taxon>
    </lineage>
</organism>
<protein>
    <submittedName>
        <fullName evidence="3">Glycosyl transferase family 1</fullName>
    </submittedName>
</protein>
<dbReference type="InterPro" id="IPR028098">
    <property type="entry name" value="Glyco_trans_4-like_N"/>
</dbReference>
<proteinExistence type="predicted"/>
<dbReference type="GO" id="GO:0016757">
    <property type="term" value="F:glycosyltransferase activity"/>
    <property type="evidence" value="ECO:0007669"/>
    <property type="project" value="InterPro"/>
</dbReference>
<dbReference type="PANTHER" id="PTHR12526">
    <property type="entry name" value="GLYCOSYLTRANSFERASE"/>
    <property type="match status" value="1"/>
</dbReference>
<evidence type="ECO:0000259" key="2">
    <source>
        <dbReference type="Pfam" id="PF13439"/>
    </source>
</evidence>
<evidence type="ECO:0000259" key="1">
    <source>
        <dbReference type="Pfam" id="PF00534"/>
    </source>
</evidence>
<dbReference type="AlphaFoldDB" id="A0A918VXE6"/>
<gene>
    <name evidence="3" type="ORF">GCM10007989_30860</name>
</gene>
<comment type="caution">
    <text evidence="3">The sequence shown here is derived from an EMBL/GenBank/DDBJ whole genome shotgun (WGS) entry which is preliminary data.</text>
</comment>
<evidence type="ECO:0000313" key="4">
    <source>
        <dbReference type="Proteomes" id="UP000646579"/>
    </source>
</evidence>
<feature type="domain" description="Glycosyltransferase subfamily 4-like N-terminal" evidence="2">
    <location>
        <begin position="27"/>
        <end position="182"/>
    </location>
</feature>
<dbReference type="Gene3D" id="3.40.50.2000">
    <property type="entry name" value="Glycogen Phosphorylase B"/>
    <property type="match status" value="2"/>
</dbReference>
<reference evidence="3" key="1">
    <citation type="journal article" date="2014" name="Int. J. Syst. Evol. Microbiol.">
        <title>Complete genome sequence of Corynebacterium casei LMG S-19264T (=DSM 44701T), isolated from a smear-ripened cheese.</title>
        <authorList>
            <consortium name="US DOE Joint Genome Institute (JGI-PGF)"/>
            <person name="Walter F."/>
            <person name="Albersmeier A."/>
            <person name="Kalinowski J."/>
            <person name="Ruckert C."/>
        </authorList>
    </citation>
    <scope>NUCLEOTIDE SEQUENCE</scope>
    <source>
        <strain evidence="3">KCTC 32437</strain>
    </source>
</reference>
<dbReference type="EMBL" id="BMZE01000003">
    <property type="protein sequence ID" value="GHA32582.1"/>
    <property type="molecule type" value="Genomic_DNA"/>
</dbReference>
<dbReference type="Proteomes" id="UP000646579">
    <property type="component" value="Unassembled WGS sequence"/>
</dbReference>